<dbReference type="GO" id="GO:0016020">
    <property type="term" value="C:membrane"/>
    <property type="evidence" value="ECO:0007669"/>
    <property type="project" value="InterPro"/>
</dbReference>
<feature type="transmembrane region" description="Helical" evidence="1">
    <location>
        <begin position="283"/>
        <end position="301"/>
    </location>
</feature>
<feature type="transmembrane region" description="Helical" evidence="1">
    <location>
        <begin position="164"/>
        <end position="185"/>
    </location>
</feature>
<proteinExistence type="predicted"/>
<evidence type="ECO:0000313" key="3">
    <source>
        <dbReference type="EMBL" id="RUO57199.1"/>
    </source>
</evidence>
<accession>A0A432Y8A2</accession>
<evidence type="ECO:0000313" key="4">
    <source>
        <dbReference type="Proteomes" id="UP000287330"/>
    </source>
</evidence>
<feature type="domain" description="EamA" evidence="2">
    <location>
        <begin position="167"/>
        <end position="300"/>
    </location>
</feature>
<feature type="transmembrane region" description="Helical" evidence="1">
    <location>
        <begin position="109"/>
        <end position="132"/>
    </location>
</feature>
<dbReference type="Gene3D" id="1.10.3730.20">
    <property type="match status" value="2"/>
</dbReference>
<sequence length="318" mass="33815">MGFRLHAPMRLAFPGKWVARSTILVAFAAVCWGISGGIGAILLNEGWSATTVALCRGAFGLVFVGVWLFLTRRDVGHLNRQFWFWSVVAGLGVAGNFSFYFFSIAEGSVTVAATLMYCAPVFIFIISFLLGLETPSWSKVLAILFVIVGIVFLTQAYALDVGQVSGLAVIMGLLSGVSYTVFVFGFKYAAPHGSPQAILTVAFAVLSLVLVLLIDTGGIKQTASPSSLWLLLAIGVLGGGLSFICYVVGLNYTAPGSASILAMAEPITAALFGILFLGELLDWVQVLGVVLILSSVTVLSIESNRRKSVVESQQRLTD</sequence>
<dbReference type="PANTHER" id="PTHR22911:SF79">
    <property type="entry name" value="MOBA-LIKE NTP TRANSFERASE DOMAIN-CONTAINING PROTEIN"/>
    <property type="match status" value="1"/>
</dbReference>
<evidence type="ECO:0000259" key="2">
    <source>
        <dbReference type="Pfam" id="PF00892"/>
    </source>
</evidence>
<keyword evidence="4" id="KW-1185">Reference proteome</keyword>
<dbReference type="InterPro" id="IPR037185">
    <property type="entry name" value="EmrE-like"/>
</dbReference>
<feature type="transmembrane region" description="Helical" evidence="1">
    <location>
        <begin position="82"/>
        <end position="103"/>
    </location>
</feature>
<gene>
    <name evidence="3" type="ORF">CWE25_05890</name>
</gene>
<feature type="transmembrane region" description="Helical" evidence="1">
    <location>
        <begin position="21"/>
        <end position="43"/>
    </location>
</feature>
<dbReference type="PANTHER" id="PTHR22911">
    <property type="entry name" value="ACYL-MALONYL CONDENSING ENZYME-RELATED"/>
    <property type="match status" value="1"/>
</dbReference>
<keyword evidence="1" id="KW-1133">Transmembrane helix</keyword>
<evidence type="ECO:0000256" key="1">
    <source>
        <dbReference type="SAM" id="Phobius"/>
    </source>
</evidence>
<feature type="transmembrane region" description="Helical" evidence="1">
    <location>
        <begin position="49"/>
        <end position="70"/>
    </location>
</feature>
<organism evidence="3 4">
    <name type="scientific">Idiomarina fontislapidosi</name>
    <dbReference type="NCBI Taxonomy" id="263723"/>
    <lineage>
        <taxon>Bacteria</taxon>
        <taxon>Pseudomonadati</taxon>
        <taxon>Pseudomonadota</taxon>
        <taxon>Gammaproteobacteria</taxon>
        <taxon>Alteromonadales</taxon>
        <taxon>Idiomarinaceae</taxon>
        <taxon>Idiomarina</taxon>
    </lineage>
</organism>
<dbReference type="RefSeq" id="WP_110573848.1">
    <property type="nucleotide sequence ID" value="NZ_PIPV01000003.1"/>
</dbReference>
<dbReference type="Proteomes" id="UP000287330">
    <property type="component" value="Unassembled WGS sequence"/>
</dbReference>
<dbReference type="AlphaFoldDB" id="A0A432Y8A2"/>
<feature type="transmembrane region" description="Helical" evidence="1">
    <location>
        <begin position="226"/>
        <end position="248"/>
    </location>
</feature>
<feature type="transmembrane region" description="Helical" evidence="1">
    <location>
        <begin position="139"/>
        <end position="158"/>
    </location>
</feature>
<reference evidence="4" key="1">
    <citation type="journal article" date="2018" name="Front. Microbiol.">
        <title>Genome-Based Analysis Reveals the Taxonomy and Diversity of the Family Idiomarinaceae.</title>
        <authorList>
            <person name="Liu Y."/>
            <person name="Lai Q."/>
            <person name="Shao Z."/>
        </authorList>
    </citation>
    <scope>NUCLEOTIDE SEQUENCE [LARGE SCALE GENOMIC DNA]</scope>
    <source>
        <strain evidence="4">F23</strain>
    </source>
</reference>
<comment type="caution">
    <text evidence="3">The sequence shown here is derived from an EMBL/GenBank/DDBJ whole genome shotgun (WGS) entry which is preliminary data.</text>
</comment>
<keyword evidence="1" id="KW-0472">Membrane</keyword>
<dbReference type="InterPro" id="IPR000620">
    <property type="entry name" value="EamA_dom"/>
</dbReference>
<name>A0A432Y8A2_9GAMM</name>
<feature type="transmembrane region" description="Helical" evidence="1">
    <location>
        <begin position="197"/>
        <end position="214"/>
    </location>
</feature>
<dbReference type="OrthoDB" id="9814238at2"/>
<keyword evidence="1" id="KW-0812">Transmembrane</keyword>
<dbReference type="EMBL" id="PIPV01000003">
    <property type="protein sequence ID" value="RUO57199.1"/>
    <property type="molecule type" value="Genomic_DNA"/>
</dbReference>
<feature type="transmembrane region" description="Helical" evidence="1">
    <location>
        <begin position="260"/>
        <end position="277"/>
    </location>
</feature>
<feature type="domain" description="EamA" evidence="2">
    <location>
        <begin position="23"/>
        <end position="154"/>
    </location>
</feature>
<dbReference type="Pfam" id="PF00892">
    <property type="entry name" value="EamA"/>
    <property type="match status" value="2"/>
</dbReference>
<protein>
    <submittedName>
        <fullName evidence="3">EamA family transporter</fullName>
    </submittedName>
</protein>
<dbReference type="SUPFAM" id="SSF103481">
    <property type="entry name" value="Multidrug resistance efflux transporter EmrE"/>
    <property type="match status" value="2"/>
</dbReference>